<dbReference type="SUPFAM" id="SSF54631">
    <property type="entry name" value="CBS-domain pair"/>
    <property type="match status" value="1"/>
</dbReference>
<evidence type="ECO:0000256" key="9">
    <source>
        <dbReference type="PROSITE-ProRule" id="PRU01193"/>
    </source>
</evidence>
<dbReference type="InterPro" id="IPR005170">
    <property type="entry name" value="Transptr-assoc_dom"/>
</dbReference>
<dbReference type="Pfam" id="PF03471">
    <property type="entry name" value="CorC_HlyC"/>
    <property type="match status" value="1"/>
</dbReference>
<feature type="domain" description="CBS" evidence="11">
    <location>
        <begin position="292"/>
        <end position="349"/>
    </location>
</feature>
<evidence type="ECO:0000256" key="10">
    <source>
        <dbReference type="SAM" id="Phobius"/>
    </source>
</evidence>
<evidence type="ECO:0000256" key="4">
    <source>
        <dbReference type="ARBA" id="ARBA00022737"/>
    </source>
</evidence>
<comment type="subcellular location">
    <subcellularLocation>
        <location evidence="1">Cell membrane</location>
        <topology evidence="1">Multi-pass membrane protein</topology>
    </subcellularLocation>
</comment>
<keyword evidence="4" id="KW-0677">Repeat</keyword>
<dbReference type="Proteomes" id="UP000190868">
    <property type="component" value="Chromosome"/>
</dbReference>
<dbReference type="PANTHER" id="PTHR43099:SF2">
    <property type="entry name" value="UPF0053 PROTEIN YRKA"/>
    <property type="match status" value="1"/>
</dbReference>
<dbReference type="PANTHER" id="PTHR43099">
    <property type="entry name" value="UPF0053 PROTEIN YRKA"/>
    <property type="match status" value="1"/>
</dbReference>
<dbReference type="InterPro" id="IPR046342">
    <property type="entry name" value="CBS_dom_sf"/>
</dbReference>
<keyword evidence="6 8" id="KW-0129">CBS domain</keyword>
<dbReference type="RefSeq" id="WP_078424847.1">
    <property type="nucleotide sequence ID" value="NZ_CP017258.1"/>
</dbReference>
<evidence type="ECO:0000259" key="12">
    <source>
        <dbReference type="PROSITE" id="PS51846"/>
    </source>
</evidence>
<dbReference type="GO" id="GO:0005886">
    <property type="term" value="C:plasma membrane"/>
    <property type="evidence" value="ECO:0007669"/>
    <property type="project" value="UniProtKB-SubCell"/>
</dbReference>
<evidence type="ECO:0000256" key="1">
    <source>
        <dbReference type="ARBA" id="ARBA00004651"/>
    </source>
</evidence>
<dbReference type="InterPro" id="IPR000644">
    <property type="entry name" value="CBS_dom"/>
</dbReference>
<dbReference type="Pfam" id="PF01595">
    <property type="entry name" value="CNNM"/>
    <property type="match status" value="1"/>
</dbReference>
<dbReference type="CDD" id="cd04590">
    <property type="entry name" value="CBS_pair_CorC_HlyC_assoc"/>
    <property type="match status" value="1"/>
</dbReference>
<feature type="domain" description="CBS" evidence="11">
    <location>
        <begin position="227"/>
        <end position="286"/>
    </location>
</feature>
<name>A0A1S6U9X3_9BACT</name>
<dbReference type="InterPro" id="IPR016169">
    <property type="entry name" value="FAD-bd_PCMH_sub2"/>
</dbReference>
<evidence type="ECO:0000313" key="13">
    <source>
        <dbReference type="EMBL" id="AQW88509.1"/>
    </source>
</evidence>
<proteinExistence type="predicted"/>
<dbReference type="GO" id="GO:0050660">
    <property type="term" value="F:flavin adenine dinucleotide binding"/>
    <property type="evidence" value="ECO:0007669"/>
    <property type="project" value="InterPro"/>
</dbReference>
<dbReference type="AlphaFoldDB" id="A0A1S6U9X3"/>
<keyword evidence="2" id="KW-1003">Cell membrane</keyword>
<gene>
    <name evidence="13" type="ORF">CPIN18021_1732</name>
</gene>
<dbReference type="Gene3D" id="3.30.465.10">
    <property type="match status" value="1"/>
</dbReference>
<dbReference type="InterPro" id="IPR044751">
    <property type="entry name" value="Ion_transp-like_CBS"/>
</dbReference>
<dbReference type="InterPro" id="IPR002550">
    <property type="entry name" value="CNNM"/>
</dbReference>
<evidence type="ECO:0000256" key="8">
    <source>
        <dbReference type="PROSITE-ProRule" id="PRU00703"/>
    </source>
</evidence>
<evidence type="ECO:0000256" key="5">
    <source>
        <dbReference type="ARBA" id="ARBA00022989"/>
    </source>
</evidence>
<dbReference type="InterPro" id="IPR036318">
    <property type="entry name" value="FAD-bd_PCMH-like_sf"/>
</dbReference>
<evidence type="ECO:0000256" key="7">
    <source>
        <dbReference type="ARBA" id="ARBA00023136"/>
    </source>
</evidence>
<dbReference type="SUPFAM" id="SSF56176">
    <property type="entry name" value="FAD-binding/transporter-associated domain-like"/>
    <property type="match status" value="1"/>
</dbReference>
<keyword evidence="3 9" id="KW-0812">Transmembrane</keyword>
<feature type="domain" description="CNNM transmembrane" evidence="12">
    <location>
        <begin position="4"/>
        <end position="208"/>
    </location>
</feature>
<sequence>MYPSSDNSLFMIILAVFFVFLNAFFVLSEFALVKVRKSRLEELIKEKVPNSQLAFDMSNKLDTYLSATQLGITLSSLALGWIGEPAVARLLEEPMAKYFGASEVVVHSVSFAIAFTLITLLHVVLGELIPKSIAISKAESSVLKIARPLHFFWAIFSPVIKTFDFLAGVGLKALGIKPAKDSEIAHSEEEIKIIVSESLKGGVLDSFETELIKNAVDFSDTVAKEIMTPRRDMVCINKQKSFEENLQVVFDSKYTRYPYIDGSKDVILGLIHIRDILQVHFSDSKEKSFDSIVRKFIIVPESLSISKVLLMMNKQQISAALVVDEYGGTAGLLTMEDIMEEVLGDFHDEHDDADLGYKRINENIYEFNGRFELERVEELLGITFDEQTDQVTIGGYVFNLMGRLPTVGDKIEDENCYYEVRKIDGTSILSVKVRKKIEQIESDNEHS</sequence>
<dbReference type="Pfam" id="PF00571">
    <property type="entry name" value="CBS"/>
    <property type="match status" value="2"/>
</dbReference>
<protein>
    <submittedName>
        <fullName evidence="13">Hypothetical membrane protein (DUF21 domain), possible TlyC family hemolysin</fullName>
    </submittedName>
</protein>
<dbReference type="PROSITE" id="PS51371">
    <property type="entry name" value="CBS"/>
    <property type="match status" value="2"/>
</dbReference>
<evidence type="ECO:0000313" key="14">
    <source>
        <dbReference type="Proteomes" id="UP000190868"/>
    </source>
</evidence>
<dbReference type="Gene3D" id="3.10.580.10">
    <property type="entry name" value="CBS-domain"/>
    <property type="match status" value="1"/>
</dbReference>
<organism evidence="13 14">
    <name type="scientific">Campylobacter pinnipediorum subsp. caledonicus</name>
    <dbReference type="NCBI Taxonomy" id="1874362"/>
    <lineage>
        <taxon>Bacteria</taxon>
        <taxon>Pseudomonadati</taxon>
        <taxon>Campylobacterota</taxon>
        <taxon>Epsilonproteobacteria</taxon>
        <taxon>Campylobacterales</taxon>
        <taxon>Campylobacteraceae</taxon>
        <taxon>Campylobacter</taxon>
    </lineage>
</organism>
<evidence type="ECO:0000256" key="2">
    <source>
        <dbReference type="ARBA" id="ARBA00022475"/>
    </source>
</evidence>
<feature type="transmembrane region" description="Helical" evidence="10">
    <location>
        <begin position="12"/>
        <end position="33"/>
    </location>
</feature>
<dbReference type="EMBL" id="CP017258">
    <property type="protein sequence ID" value="AQW88509.1"/>
    <property type="molecule type" value="Genomic_DNA"/>
</dbReference>
<dbReference type="FunFam" id="3.10.580.10:FF:000002">
    <property type="entry name" value="Magnesium/cobalt efflux protein CorC"/>
    <property type="match status" value="1"/>
</dbReference>
<keyword evidence="7 9" id="KW-0472">Membrane</keyword>
<keyword evidence="14" id="KW-1185">Reference proteome</keyword>
<evidence type="ECO:0000256" key="3">
    <source>
        <dbReference type="ARBA" id="ARBA00022692"/>
    </source>
</evidence>
<dbReference type="SMART" id="SM00116">
    <property type="entry name" value="CBS"/>
    <property type="match status" value="2"/>
</dbReference>
<dbReference type="InterPro" id="IPR051676">
    <property type="entry name" value="UPF0053_domain"/>
</dbReference>
<keyword evidence="5 9" id="KW-1133">Transmembrane helix</keyword>
<dbReference type="PROSITE" id="PS51846">
    <property type="entry name" value="CNNM"/>
    <property type="match status" value="1"/>
</dbReference>
<accession>A0A1S6U9X3</accession>
<evidence type="ECO:0000259" key="11">
    <source>
        <dbReference type="PROSITE" id="PS51371"/>
    </source>
</evidence>
<feature type="transmembrane region" description="Helical" evidence="10">
    <location>
        <begin position="104"/>
        <end position="129"/>
    </location>
</feature>
<evidence type="ECO:0000256" key="6">
    <source>
        <dbReference type="ARBA" id="ARBA00023122"/>
    </source>
</evidence>
<dbReference type="SMART" id="SM01091">
    <property type="entry name" value="CorC_HlyC"/>
    <property type="match status" value="1"/>
</dbReference>
<reference evidence="14" key="1">
    <citation type="submission" date="2016-09" db="EMBL/GenBank/DDBJ databases">
        <title>Comparative genomics of the Campylobacter concisus group.</title>
        <authorList>
            <person name="Miller W.G."/>
            <person name="Yee E."/>
            <person name="Chapman M.H."/>
            <person name="Huynh S."/>
            <person name="Bono J.L."/>
            <person name="On S.L.W."/>
            <person name="StLeger J."/>
            <person name="Foster G."/>
            <person name="Parker C.T."/>
        </authorList>
    </citation>
    <scope>NUCLEOTIDE SEQUENCE [LARGE SCALE GENOMIC DNA]</scope>
    <source>
        <strain evidence="14">RM18021</strain>
    </source>
</reference>